<dbReference type="EMBL" id="BGPR01000022">
    <property type="protein sequence ID" value="GBL80520.1"/>
    <property type="molecule type" value="Genomic_DNA"/>
</dbReference>
<protein>
    <submittedName>
        <fullName evidence="1">Uncharacterized protein</fullName>
    </submittedName>
</protein>
<organism evidence="1 2">
    <name type="scientific">Araneus ventricosus</name>
    <name type="common">Orbweaver spider</name>
    <name type="synonym">Epeira ventricosa</name>
    <dbReference type="NCBI Taxonomy" id="182803"/>
    <lineage>
        <taxon>Eukaryota</taxon>
        <taxon>Metazoa</taxon>
        <taxon>Ecdysozoa</taxon>
        <taxon>Arthropoda</taxon>
        <taxon>Chelicerata</taxon>
        <taxon>Arachnida</taxon>
        <taxon>Araneae</taxon>
        <taxon>Araneomorphae</taxon>
        <taxon>Entelegynae</taxon>
        <taxon>Araneoidea</taxon>
        <taxon>Araneidae</taxon>
        <taxon>Araneus</taxon>
    </lineage>
</organism>
<accession>A0A4Y2ALD5</accession>
<evidence type="ECO:0000313" key="2">
    <source>
        <dbReference type="Proteomes" id="UP000499080"/>
    </source>
</evidence>
<proteinExistence type="predicted"/>
<dbReference type="AlphaFoldDB" id="A0A4Y2ALD5"/>
<reference evidence="1 2" key="1">
    <citation type="journal article" date="2019" name="Sci. Rep.">
        <title>Orb-weaving spider Araneus ventricosus genome elucidates the spidroin gene catalogue.</title>
        <authorList>
            <person name="Kono N."/>
            <person name="Nakamura H."/>
            <person name="Ohtoshi R."/>
            <person name="Moran D.A.P."/>
            <person name="Shinohara A."/>
            <person name="Yoshida Y."/>
            <person name="Fujiwara M."/>
            <person name="Mori M."/>
            <person name="Tomita M."/>
            <person name="Arakawa K."/>
        </authorList>
    </citation>
    <scope>NUCLEOTIDE SEQUENCE [LARGE SCALE GENOMIC DNA]</scope>
</reference>
<dbReference type="Proteomes" id="UP000499080">
    <property type="component" value="Unassembled WGS sequence"/>
</dbReference>
<evidence type="ECO:0000313" key="1">
    <source>
        <dbReference type="EMBL" id="GBL80520.1"/>
    </source>
</evidence>
<comment type="caution">
    <text evidence="1">The sequence shown here is derived from an EMBL/GenBank/DDBJ whole genome shotgun (WGS) entry which is preliminary data.</text>
</comment>
<name>A0A4Y2ALD5_ARAVE</name>
<sequence>MRFGCGGLVEESLLRDRRNVSLRTNSKGDPPLYGLILIKRVKRSPVRVVWKFGGGCCLRCLPRLLIMVQNYKVRPKIALVNLQNEMLF</sequence>
<keyword evidence="2" id="KW-1185">Reference proteome</keyword>
<gene>
    <name evidence="1" type="ORF">AVEN_225220_1</name>
</gene>